<dbReference type="AlphaFoldDB" id="A0A0F9G4C7"/>
<dbReference type="EMBL" id="LAZR01019138">
    <property type="protein sequence ID" value="KKL93614.1"/>
    <property type="molecule type" value="Genomic_DNA"/>
</dbReference>
<proteinExistence type="predicted"/>
<reference evidence="1" key="1">
    <citation type="journal article" date="2015" name="Nature">
        <title>Complex archaea that bridge the gap between prokaryotes and eukaryotes.</title>
        <authorList>
            <person name="Spang A."/>
            <person name="Saw J.H."/>
            <person name="Jorgensen S.L."/>
            <person name="Zaremba-Niedzwiedzka K."/>
            <person name="Martijn J."/>
            <person name="Lind A.E."/>
            <person name="van Eijk R."/>
            <person name="Schleper C."/>
            <person name="Guy L."/>
            <person name="Ettema T.J."/>
        </authorList>
    </citation>
    <scope>NUCLEOTIDE SEQUENCE</scope>
</reference>
<comment type="caution">
    <text evidence="1">The sequence shown here is derived from an EMBL/GenBank/DDBJ whole genome shotgun (WGS) entry which is preliminary data.</text>
</comment>
<accession>A0A0F9G4C7</accession>
<organism evidence="1">
    <name type="scientific">marine sediment metagenome</name>
    <dbReference type="NCBI Taxonomy" id="412755"/>
    <lineage>
        <taxon>unclassified sequences</taxon>
        <taxon>metagenomes</taxon>
        <taxon>ecological metagenomes</taxon>
    </lineage>
</organism>
<feature type="non-terminal residue" evidence="1">
    <location>
        <position position="1"/>
    </location>
</feature>
<name>A0A0F9G4C7_9ZZZZ</name>
<evidence type="ECO:0000313" key="1">
    <source>
        <dbReference type="EMBL" id="KKL93614.1"/>
    </source>
</evidence>
<sequence>GAIPEYSFWFGEQLDYIEARKKIYAKVYSENVLLTESFDRLFRQYQRCQRENQPLILRDYDGYDHIKLDMSLVDVINNPKRKMGHAFVLIMMLTNQLEECLNQTK</sequence>
<gene>
    <name evidence="1" type="ORF">LCGC14_1872980</name>
</gene>
<protein>
    <submittedName>
        <fullName evidence="1">Uncharacterized protein</fullName>
    </submittedName>
</protein>